<sequence>MYRVGTAFGLFDCAAVSLLHAALVIEARVPFPQFGFSLMAMQAFFSTKFFYVSHVKFLFDYFSTQNFFYNLRMKVWCMGTLVKCSWGKVCMKLFLGLLVLFLALLRQCFASKFCSLSAALLMSSERWSNS</sequence>
<dbReference type="AlphaFoldDB" id="A0A4D5RX84"/>
<keyword evidence="1" id="KW-0812">Transmembrane</keyword>
<organism evidence="2">
    <name type="scientific">Ixodes scapularis</name>
    <name type="common">Black-legged tick</name>
    <name type="synonym">Deer tick</name>
    <dbReference type="NCBI Taxonomy" id="6945"/>
    <lineage>
        <taxon>Eukaryota</taxon>
        <taxon>Metazoa</taxon>
        <taxon>Ecdysozoa</taxon>
        <taxon>Arthropoda</taxon>
        <taxon>Chelicerata</taxon>
        <taxon>Arachnida</taxon>
        <taxon>Acari</taxon>
        <taxon>Parasitiformes</taxon>
        <taxon>Ixodida</taxon>
        <taxon>Ixodoidea</taxon>
        <taxon>Ixodidae</taxon>
        <taxon>Ixodinae</taxon>
        <taxon>Ixodes</taxon>
    </lineage>
</organism>
<protein>
    <submittedName>
        <fullName evidence="2">Uncharacterized protein</fullName>
    </submittedName>
</protein>
<feature type="transmembrane region" description="Helical" evidence="1">
    <location>
        <begin position="93"/>
        <end position="122"/>
    </location>
</feature>
<evidence type="ECO:0000256" key="1">
    <source>
        <dbReference type="SAM" id="Phobius"/>
    </source>
</evidence>
<proteinExistence type="predicted"/>
<keyword evidence="1" id="KW-1133">Transmembrane helix</keyword>
<evidence type="ECO:0000313" key="2">
    <source>
        <dbReference type="EMBL" id="MOY41913.1"/>
    </source>
</evidence>
<reference evidence="2" key="1">
    <citation type="submission" date="2019-04" db="EMBL/GenBank/DDBJ databases">
        <title>An insight into the mialome of Ixodes scapularis.</title>
        <authorList>
            <person name="Ribeiro J.M."/>
            <person name="Mather T.N."/>
            <person name="Karim S."/>
        </authorList>
    </citation>
    <scope>NUCLEOTIDE SEQUENCE</scope>
</reference>
<name>A0A4D5RX84_IXOSC</name>
<keyword evidence="1" id="KW-0472">Membrane</keyword>
<dbReference type="EMBL" id="GHJT01007942">
    <property type="protein sequence ID" value="MOY41913.1"/>
    <property type="molecule type" value="Transcribed_RNA"/>
</dbReference>
<accession>A0A4D5RX84</accession>